<reference evidence="1 2" key="1">
    <citation type="submission" date="2012-05" db="EMBL/GenBank/DDBJ databases">
        <title>Recombination and specialization in a pathogen metapopulation.</title>
        <authorList>
            <person name="Gardiner A."/>
            <person name="Kemen E."/>
            <person name="Schultz-Larsen T."/>
            <person name="MacLean D."/>
            <person name="Van Oosterhout C."/>
            <person name="Jones J.D.G."/>
        </authorList>
    </citation>
    <scope>NUCLEOTIDE SEQUENCE [LARGE SCALE GENOMIC DNA]</scope>
    <source>
        <strain evidence="1 2">Ac Nc2</strain>
    </source>
</reference>
<evidence type="ECO:0000313" key="1">
    <source>
        <dbReference type="EMBL" id="CCI48766.1"/>
    </source>
</evidence>
<accession>A0A024GQC7</accession>
<sequence length="121" mass="14887">MSTGRYSLCKLYSFGYFHDQKHHDARRCSVLFDFRSFDSHSLYLLCINDYPRKRRSEILYIPALMRSKRMTPMMQLPIHIGPFRLISRICVLHFFVFDFYYCQYISNKLQFFQQKRVRYKL</sequence>
<organism evidence="1 2">
    <name type="scientific">Albugo candida</name>
    <dbReference type="NCBI Taxonomy" id="65357"/>
    <lineage>
        <taxon>Eukaryota</taxon>
        <taxon>Sar</taxon>
        <taxon>Stramenopiles</taxon>
        <taxon>Oomycota</taxon>
        <taxon>Peronosporomycetes</taxon>
        <taxon>Albuginales</taxon>
        <taxon>Albuginaceae</taxon>
        <taxon>Albugo</taxon>
    </lineage>
</organism>
<protein>
    <submittedName>
        <fullName evidence="1">Uncharacterized protein</fullName>
    </submittedName>
</protein>
<gene>
    <name evidence="1" type="ORF">BN9_099650</name>
</gene>
<comment type="caution">
    <text evidence="1">The sequence shown here is derived from an EMBL/GenBank/DDBJ whole genome shotgun (WGS) entry which is preliminary data.</text>
</comment>
<dbReference type="EMBL" id="CAIX01000247">
    <property type="protein sequence ID" value="CCI48766.1"/>
    <property type="molecule type" value="Genomic_DNA"/>
</dbReference>
<dbReference type="AlphaFoldDB" id="A0A024GQC7"/>
<proteinExistence type="predicted"/>
<keyword evidence="2" id="KW-1185">Reference proteome</keyword>
<dbReference type="Proteomes" id="UP000053237">
    <property type="component" value="Unassembled WGS sequence"/>
</dbReference>
<dbReference type="InParanoid" id="A0A024GQC7"/>
<name>A0A024GQC7_9STRA</name>
<evidence type="ECO:0000313" key="2">
    <source>
        <dbReference type="Proteomes" id="UP000053237"/>
    </source>
</evidence>